<dbReference type="CDD" id="cd00086">
    <property type="entry name" value="homeodomain"/>
    <property type="match status" value="1"/>
</dbReference>
<feature type="compositionally biased region" description="Basic and acidic residues" evidence="7">
    <location>
        <begin position="174"/>
        <end position="194"/>
    </location>
</feature>
<evidence type="ECO:0000259" key="8">
    <source>
        <dbReference type="PROSITE" id="PS50071"/>
    </source>
</evidence>
<dbReference type="GeneID" id="20206787"/>
<keyword evidence="11" id="KW-1185">Reference proteome</keyword>
<protein>
    <recommendedName>
        <fullName evidence="8">Homeobox domain-containing protein</fullName>
    </recommendedName>
</protein>
<proteinExistence type="predicted"/>
<dbReference type="AlphaFoldDB" id="T1FD88"/>
<dbReference type="PROSITE" id="PS50071">
    <property type="entry name" value="HOMEOBOX_2"/>
    <property type="match status" value="1"/>
</dbReference>
<dbReference type="CTD" id="20206787"/>
<dbReference type="InterPro" id="IPR001356">
    <property type="entry name" value="HD"/>
</dbReference>
<dbReference type="PANTHER" id="PTHR46123">
    <property type="entry name" value="MIX-TYPE HOMEOBOX GENE 1-RELATED"/>
    <property type="match status" value="1"/>
</dbReference>
<evidence type="ECO:0000256" key="3">
    <source>
        <dbReference type="ARBA" id="ARBA00023155"/>
    </source>
</evidence>
<dbReference type="GO" id="GO:0000981">
    <property type="term" value="F:DNA-binding transcription factor activity, RNA polymerase II-specific"/>
    <property type="evidence" value="ECO:0000318"/>
    <property type="project" value="GO_Central"/>
</dbReference>
<feature type="compositionally biased region" description="Polar residues" evidence="7">
    <location>
        <begin position="159"/>
        <end position="173"/>
    </location>
</feature>
<dbReference type="InterPro" id="IPR009057">
    <property type="entry name" value="Homeodomain-like_sf"/>
</dbReference>
<feature type="compositionally biased region" description="Polar residues" evidence="7">
    <location>
        <begin position="136"/>
        <end position="145"/>
    </location>
</feature>
<evidence type="ECO:0000256" key="2">
    <source>
        <dbReference type="ARBA" id="ARBA00023125"/>
    </source>
</evidence>
<dbReference type="HOGENOM" id="CLU_974121_0_0_1"/>
<dbReference type="EnsemblMetazoa" id="HelroT178482">
    <property type="protein sequence ID" value="HelroP178482"/>
    <property type="gene ID" value="HelroG178482"/>
</dbReference>
<evidence type="ECO:0000313" key="11">
    <source>
        <dbReference type="Proteomes" id="UP000015101"/>
    </source>
</evidence>
<sequence length="300" mass="34395">MIGLKYSAVDFKRIKDLCSTAAEQQQLDYSFQGTMKFEMEKLFSQLEASGQKSLLNFSPCFGSLPGHQNFLLESEKEDFSPKCVTEFPMIIYQVKPIHKSENKSKSRKRLKLSSIESGKSMEENKLLWSNKKQKQDTTNNSRKPEQLIQTYAENISKNSISADTPVLNMTPTPTKREKSPEADKKPSDRRTRRVYSEHETEILENAFQNSNGYPEKSVILHICKILNVDEERIRNWFQNRRAKCKKPAKVAPKSPFKLVPIAPATNGIMNNVNSIQNPYLLQMPSFMNSPTNFSYAPRIS</sequence>
<feature type="region of interest" description="Disordered" evidence="7">
    <location>
        <begin position="159"/>
        <end position="194"/>
    </location>
</feature>
<reference evidence="11" key="1">
    <citation type="submission" date="2012-12" db="EMBL/GenBank/DDBJ databases">
        <authorList>
            <person name="Hellsten U."/>
            <person name="Grimwood J."/>
            <person name="Chapman J.A."/>
            <person name="Shapiro H."/>
            <person name="Aerts A."/>
            <person name="Otillar R.P."/>
            <person name="Terry A.Y."/>
            <person name="Boore J.L."/>
            <person name="Simakov O."/>
            <person name="Marletaz F."/>
            <person name="Cho S.-J."/>
            <person name="Edsinger-Gonzales E."/>
            <person name="Havlak P."/>
            <person name="Kuo D.-H."/>
            <person name="Larsson T."/>
            <person name="Lv J."/>
            <person name="Arendt D."/>
            <person name="Savage R."/>
            <person name="Osoegawa K."/>
            <person name="de Jong P."/>
            <person name="Lindberg D.R."/>
            <person name="Seaver E.C."/>
            <person name="Weisblat D.A."/>
            <person name="Putnam N.H."/>
            <person name="Grigoriev I.V."/>
            <person name="Rokhsar D.S."/>
        </authorList>
    </citation>
    <scope>NUCLEOTIDE SEQUENCE</scope>
</reference>
<dbReference type="STRING" id="6412.T1FD88"/>
<dbReference type="Gene3D" id="1.10.10.60">
    <property type="entry name" value="Homeodomain-like"/>
    <property type="match status" value="1"/>
</dbReference>
<dbReference type="EMBL" id="AMQM01006456">
    <property type="status" value="NOT_ANNOTATED_CDS"/>
    <property type="molecule type" value="Genomic_DNA"/>
</dbReference>
<dbReference type="SUPFAM" id="SSF46689">
    <property type="entry name" value="Homeodomain-like"/>
    <property type="match status" value="1"/>
</dbReference>
<dbReference type="GO" id="GO:0006357">
    <property type="term" value="P:regulation of transcription by RNA polymerase II"/>
    <property type="evidence" value="ECO:0000318"/>
    <property type="project" value="GO_Central"/>
</dbReference>
<evidence type="ECO:0000313" key="9">
    <source>
        <dbReference type="EMBL" id="ESN97038.1"/>
    </source>
</evidence>
<gene>
    <name evidence="10" type="primary">20206787</name>
    <name evidence="9" type="ORF">HELRODRAFT_178482</name>
</gene>
<keyword evidence="3 5" id="KW-0371">Homeobox</keyword>
<keyword evidence="4 5" id="KW-0539">Nucleus</keyword>
<dbReference type="RefSeq" id="XP_009024825.1">
    <property type="nucleotide sequence ID" value="XM_009026577.1"/>
</dbReference>
<dbReference type="EMBL" id="KB097456">
    <property type="protein sequence ID" value="ESN97038.1"/>
    <property type="molecule type" value="Genomic_DNA"/>
</dbReference>
<dbReference type="GO" id="GO:0000977">
    <property type="term" value="F:RNA polymerase II transcription regulatory region sequence-specific DNA binding"/>
    <property type="evidence" value="ECO:0000318"/>
    <property type="project" value="GO_Central"/>
</dbReference>
<evidence type="ECO:0000256" key="6">
    <source>
        <dbReference type="RuleBase" id="RU000682"/>
    </source>
</evidence>
<dbReference type="SMART" id="SM00389">
    <property type="entry name" value="HOX"/>
    <property type="match status" value="1"/>
</dbReference>
<feature type="DNA-binding region" description="Homeobox" evidence="5">
    <location>
        <begin position="188"/>
        <end position="248"/>
    </location>
</feature>
<dbReference type="Pfam" id="PF00046">
    <property type="entry name" value="Homeodomain"/>
    <property type="match status" value="1"/>
</dbReference>
<evidence type="ECO:0000256" key="7">
    <source>
        <dbReference type="SAM" id="MobiDB-lite"/>
    </source>
</evidence>
<dbReference type="PANTHER" id="PTHR46123:SF4">
    <property type="entry name" value="MIX-TYPE HOMEOBOX GENE 1-RELATED"/>
    <property type="match status" value="1"/>
</dbReference>
<accession>T1FD88</accession>
<keyword evidence="2 5" id="KW-0238">DNA-binding</keyword>
<comment type="subcellular location">
    <subcellularLocation>
        <location evidence="1 5 6">Nucleus</location>
    </subcellularLocation>
</comment>
<evidence type="ECO:0000313" key="10">
    <source>
        <dbReference type="EnsemblMetazoa" id="HelroP178482"/>
    </source>
</evidence>
<dbReference type="InterPro" id="IPR051306">
    <property type="entry name" value="Homeobox_regulator"/>
</dbReference>
<dbReference type="InParanoid" id="T1FD88"/>
<evidence type="ECO:0000256" key="5">
    <source>
        <dbReference type="PROSITE-ProRule" id="PRU00108"/>
    </source>
</evidence>
<organism evidence="10 11">
    <name type="scientific">Helobdella robusta</name>
    <name type="common">Californian leech</name>
    <dbReference type="NCBI Taxonomy" id="6412"/>
    <lineage>
        <taxon>Eukaryota</taxon>
        <taxon>Metazoa</taxon>
        <taxon>Spiralia</taxon>
        <taxon>Lophotrochozoa</taxon>
        <taxon>Annelida</taxon>
        <taxon>Clitellata</taxon>
        <taxon>Hirudinea</taxon>
        <taxon>Rhynchobdellida</taxon>
        <taxon>Glossiphoniidae</taxon>
        <taxon>Helobdella</taxon>
    </lineage>
</organism>
<dbReference type="GO" id="GO:0005634">
    <property type="term" value="C:nucleus"/>
    <property type="evidence" value="ECO:0000318"/>
    <property type="project" value="GO_Central"/>
</dbReference>
<evidence type="ECO:0000256" key="4">
    <source>
        <dbReference type="ARBA" id="ARBA00023242"/>
    </source>
</evidence>
<reference evidence="10" key="3">
    <citation type="submission" date="2015-06" db="UniProtKB">
        <authorList>
            <consortium name="EnsemblMetazoa"/>
        </authorList>
    </citation>
    <scope>IDENTIFICATION</scope>
</reference>
<name>T1FD88_HELRO</name>
<evidence type="ECO:0000256" key="1">
    <source>
        <dbReference type="ARBA" id="ARBA00004123"/>
    </source>
</evidence>
<feature type="region of interest" description="Disordered" evidence="7">
    <location>
        <begin position="123"/>
        <end position="145"/>
    </location>
</feature>
<dbReference type="OrthoDB" id="6159439at2759"/>
<dbReference type="KEGG" id="hro:HELRODRAFT_178482"/>
<feature type="domain" description="Homeobox" evidence="8">
    <location>
        <begin position="186"/>
        <end position="247"/>
    </location>
</feature>
<reference evidence="9 11" key="2">
    <citation type="journal article" date="2013" name="Nature">
        <title>Insights into bilaterian evolution from three spiralian genomes.</title>
        <authorList>
            <person name="Simakov O."/>
            <person name="Marletaz F."/>
            <person name="Cho S.J."/>
            <person name="Edsinger-Gonzales E."/>
            <person name="Havlak P."/>
            <person name="Hellsten U."/>
            <person name="Kuo D.H."/>
            <person name="Larsson T."/>
            <person name="Lv J."/>
            <person name="Arendt D."/>
            <person name="Savage R."/>
            <person name="Osoegawa K."/>
            <person name="de Jong P."/>
            <person name="Grimwood J."/>
            <person name="Chapman J.A."/>
            <person name="Shapiro H."/>
            <person name="Aerts A."/>
            <person name="Otillar R.P."/>
            <person name="Terry A.Y."/>
            <person name="Boore J.L."/>
            <person name="Grigoriev I.V."/>
            <person name="Lindberg D.R."/>
            <person name="Seaver E.C."/>
            <person name="Weisblat D.A."/>
            <person name="Putnam N.H."/>
            <person name="Rokhsar D.S."/>
        </authorList>
    </citation>
    <scope>NUCLEOTIDE SEQUENCE</scope>
</reference>
<dbReference type="Proteomes" id="UP000015101">
    <property type="component" value="Unassembled WGS sequence"/>
</dbReference>